<gene>
    <name evidence="2" type="ORF">DFP90_108112</name>
</gene>
<feature type="domain" description="MaoC-like" evidence="1">
    <location>
        <begin position="12"/>
        <end position="117"/>
    </location>
</feature>
<dbReference type="AlphaFoldDB" id="A0A3D9HF40"/>
<name>A0A3D9HF40_9PROT</name>
<comment type="caution">
    <text evidence="2">The sequence shown here is derived from an EMBL/GenBank/DDBJ whole genome shotgun (WGS) entry which is preliminary data.</text>
</comment>
<protein>
    <submittedName>
        <fullName evidence="2">Acyl dehydratase</fullName>
    </submittedName>
</protein>
<dbReference type="RefSeq" id="WP_181905421.1">
    <property type="nucleotide sequence ID" value="NZ_QRDW01000008.1"/>
</dbReference>
<evidence type="ECO:0000313" key="3">
    <source>
        <dbReference type="Proteomes" id="UP000256845"/>
    </source>
</evidence>
<dbReference type="Proteomes" id="UP000256845">
    <property type="component" value="Unassembled WGS sequence"/>
</dbReference>
<keyword evidence="3" id="KW-1185">Reference proteome</keyword>
<dbReference type="SUPFAM" id="SSF54637">
    <property type="entry name" value="Thioesterase/thiol ester dehydrase-isomerase"/>
    <property type="match status" value="1"/>
</dbReference>
<evidence type="ECO:0000313" key="2">
    <source>
        <dbReference type="EMBL" id="RED48094.1"/>
    </source>
</evidence>
<proteinExistence type="predicted"/>
<dbReference type="PANTHER" id="PTHR43437:SF3">
    <property type="entry name" value="HYDROXYACYL-THIOESTER DEHYDRATASE TYPE 2, MITOCHONDRIAL"/>
    <property type="match status" value="1"/>
</dbReference>
<dbReference type="PANTHER" id="PTHR43437">
    <property type="entry name" value="HYDROXYACYL-THIOESTER DEHYDRATASE TYPE 2, MITOCHONDRIAL-RELATED"/>
    <property type="match status" value="1"/>
</dbReference>
<dbReference type="Pfam" id="PF01575">
    <property type="entry name" value="MaoC_dehydratas"/>
    <property type="match status" value="1"/>
</dbReference>
<evidence type="ECO:0000259" key="1">
    <source>
        <dbReference type="Pfam" id="PF01575"/>
    </source>
</evidence>
<dbReference type="EMBL" id="QRDW01000008">
    <property type="protein sequence ID" value="RED48094.1"/>
    <property type="molecule type" value="Genomic_DNA"/>
</dbReference>
<sequence>MADLHLMEALQPGTQLRTESHLVTQEEILEFAGKYDPQPMHLDETAAKEGPFGQLVASGWHVLSVTMRLVVEANPFGQAHFVGAGVNNILFRKPLPPGTSIHVETTVKKMRPSTKGNRAHASLTALTKDSATGDIIVSQDWEILVYPEKTV</sequence>
<reference evidence="2 3" key="1">
    <citation type="submission" date="2018-07" db="EMBL/GenBank/DDBJ databases">
        <title>Genomic Encyclopedia of Type Strains, Phase III (KMG-III): the genomes of soil and plant-associated and newly described type strains.</title>
        <authorList>
            <person name="Whitman W."/>
        </authorList>
    </citation>
    <scope>NUCLEOTIDE SEQUENCE [LARGE SCALE GENOMIC DNA]</scope>
    <source>
        <strain evidence="2 3">CECT 8488</strain>
    </source>
</reference>
<dbReference type="Gene3D" id="3.10.129.10">
    <property type="entry name" value="Hotdog Thioesterase"/>
    <property type="match status" value="1"/>
</dbReference>
<dbReference type="InterPro" id="IPR029069">
    <property type="entry name" value="HotDog_dom_sf"/>
</dbReference>
<dbReference type="InterPro" id="IPR050965">
    <property type="entry name" value="UPF0336/Enoyl-CoA_hydratase"/>
</dbReference>
<dbReference type="InterPro" id="IPR002539">
    <property type="entry name" value="MaoC-like_dom"/>
</dbReference>
<organism evidence="2 3">
    <name type="scientific">Aestuariispira insulae</name>
    <dbReference type="NCBI Taxonomy" id="1461337"/>
    <lineage>
        <taxon>Bacteria</taxon>
        <taxon>Pseudomonadati</taxon>
        <taxon>Pseudomonadota</taxon>
        <taxon>Alphaproteobacteria</taxon>
        <taxon>Rhodospirillales</taxon>
        <taxon>Kiloniellaceae</taxon>
        <taxon>Aestuariispira</taxon>
    </lineage>
</organism>
<dbReference type="GO" id="GO:0019171">
    <property type="term" value="F:(3R)-hydroxyacyl-[acyl-carrier-protein] dehydratase activity"/>
    <property type="evidence" value="ECO:0007669"/>
    <property type="project" value="TreeGrafter"/>
</dbReference>
<dbReference type="GO" id="GO:0006633">
    <property type="term" value="P:fatty acid biosynthetic process"/>
    <property type="evidence" value="ECO:0007669"/>
    <property type="project" value="TreeGrafter"/>
</dbReference>
<accession>A0A3D9HF40</accession>